<dbReference type="Pfam" id="PF13361">
    <property type="entry name" value="UvrD_C"/>
    <property type="match status" value="1"/>
</dbReference>
<name>A0ABS6A1G0_9PROT</name>
<keyword evidence="3 9" id="KW-0347">Helicase</keyword>
<evidence type="ECO:0000256" key="9">
    <source>
        <dbReference type="PROSITE-ProRule" id="PRU00560"/>
    </source>
</evidence>
<dbReference type="PANTHER" id="PTHR11070:SF30">
    <property type="entry name" value="F-BOX DNA HELICASE 1"/>
    <property type="match status" value="1"/>
</dbReference>
<evidence type="ECO:0000256" key="8">
    <source>
        <dbReference type="ARBA" id="ARBA00048988"/>
    </source>
</evidence>
<dbReference type="Gene3D" id="3.40.50.300">
    <property type="entry name" value="P-loop containing nucleotide triphosphate hydrolases"/>
    <property type="match status" value="2"/>
</dbReference>
<dbReference type="Pfam" id="PF13245">
    <property type="entry name" value="AAA_19"/>
    <property type="match status" value="1"/>
</dbReference>
<comment type="catalytic activity">
    <reaction evidence="6">
        <text>Couples ATP hydrolysis with the unwinding of duplex DNA by translocating in the 3'-5' direction.</text>
        <dbReference type="EC" id="5.6.2.4"/>
    </reaction>
</comment>
<dbReference type="InterPro" id="IPR014016">
    <property type="entry name" value="UvrD-like_ATP-bd"/>
</dbReference>
<comment type="catalytic activity">
    <reaction evidence="8">
        <text>ATP + H2O = ADP + phosphate + H(+)</text>
        <dbReference type="Rhea" id="RHEA:13065"/>
        <dbReference type="ChEBI" id="CHEBI:15377"/>
        <dbReference type="ChEBI" id="CHEBI:15378"/>
        <dbReference type="ChEBI" id="CHEBI:30616"/>
        <dbReference type="ChEBI" id="CHEBI:43474"/>
        <dbReference type="ChEBI" id="CHEBI:456216"/>
        <dbReference type="EC" id="5.6.2.4"/>
    </reaction>
</comment>
<evidence type="ECO:0000256" key="7">
    <source>
        <dbReference type="ARBA" id="ARBA00034808"/>
    </source>
</evidence>
<comment type="caution">
    <text evidence="12">The sequence shown here is derived from an EMBL/GenBank/DDBJ whole genome shotgun (WGS) entry which is preliminary data.</text>
</comment>
<keyword evidence="2 9" id="KW-0378">Hydrolase</keyword>
<organism evidence="12 13">
    <name type="scientific">Acidithiobacillus sulfurivorans</name>
    <dbReference type="NCBI Taxonomy" id="1958756"/>
    <lineage>
        <taxon>Bacteria</taxon>
        <taxon>Pseudomonadati</taxon>
        <taxon>Pseudomonadota</taxon>
        <taxon>Acidithiobacillia</taxon>
        <taxon>Acidithiobacillales</taxon>
        <taxon>Acidithiobacillaceae</taxon>
        <taxon>Acidithiobacillus</taxon>
    </lineage>
</organism>
<dbReference type="PROSITE" id="PS51198">
    <property type="entry name" value="UVRD_HELICASE_ATP_BIND"/>
    <property type="match status" value="1"/>
</dbReference>
<keyword evidence="1 9" id="KW-0547">Nucleotide-binding</keyword>
<dbReference type="InterPro" id="IPR014017">
    <property type="entry name" value="DNA_helicase_UvrD-like_C"/>
</dbReference>
<dbReference type="EC" id="5.6.2.4" evidence="7"/>
<sequence>MAFGSSAEKLEVAETTSDAPKFKPTPEQQSIIDATLSGKNVSVKAFAGTGKTSTQVLIAETLKTLRPRDYLTYFAYNRAMADEAMTRFPANTAVSTAHAMAARAKIYGKPVQDLYMKRLVMGAGLKNLRDRIADELRQDVDRVRPWFPKEYTAISAIMGTLQNFLQSDARTVAPKHASLEHALYVKDLQDVASAHAFNKAVSESAQSLWNRMQSDRQFPVTHDVYLKAWEMDGDFSGRDLVLFDEAQDANPVMISVLKKMHAAGSQVVLVGDPHQAIYGWRGAVDAMHAFPDFTQLSLTESWRFGQNIADKAQTFLNAAGEMQILKGRNPNPGVFLDMSRGQRTSENAFVPDAILCRTNAGVILDTLEAIQSGLRPYIVGNAGSKSGGAGDAANLLAAMGGLYDGAFHRPRHPEIALFENWEDILEFSENKDGKHLKAFVKFTMEQKQHGTLEQTIDALKNDTAKTKSDADITICTMHKSKGLEWDHVRVGSDIDTVDVVNAHRYNNKQDLAFSLSQENYKLLYVAWTRGKQGFDAIGRHKVYEDQIKALHEYPLTDDIRQIIREERDGKNAERRNLQQEFSGED</sequence>
<feature type="binding site" evidence="9">
    <location>
        <begin position="45"/>
        <end position="52"/>
    </location>
    <ligand>
        <name>ATP</name>
        <dbReference type="ChEBI" id="CHEBI:30616"/>
    </ligand>
</feature>
<evidence type="ECO:0000256" key="10">
    <source>
        <dbReference type="SAM" id="MobiDB-lite"/>
    </source>
</evidence>
<dbReference type="EMBL" id="JAAOMP010000144">
    <property type="protein sequence ID" value="MBU2761106.1"/>
    <property type="molecule type" value="Genomic_DNA"/>
</dbReference>
<dbReference type="InterPro" id="IPR027417">
    <property type="entry name" value="P-loop_NTPase"/>
</dbReference>
<evidence type="ECO:0000256" key="3">
    <source>
        <dbReference type="ARBA" id="ARBA00022806"/>
    </source>
</evidence>
<dbReference type="RefSeq" id="WP_215884637.1">
    <property type="nucleotide sequence ID" value="NZ_JAAOMP010000144.1"/>
</dbReference>
<evidence type="ECO:0000259" key="11">
    <source>
        <dbReference type="PROSITE" id="PS51198"/>
    </source>
</evidence>
<proteinExistence type="predicted"/>
<dbReference type="GO" id="GO:0004386">
    <property type="term" value="F:helicase activity"/>
    <property type="evidence" value="ECO:0007669"/>
    <property type="project" value="UniProtKB-KW"/>
</dbReference>
<evidence type="ECO:0000256" key="6">
    <source>
        <dbReference type="ARBA" id="ARBA00034617"/>
    </source>
</evidence>
<evidence type="ECO:0000256" key="2">
    <source>
        <dbReference type="ARBA" id="ARBA00022801"/>
    </source>
</evidence>
<accession>A0ABS6A1G0</accession>
<reference evidence="12 13" key="1">
    <citation type="journal article" date="2021" name="ISME J.">
        <title>Genomic evolution of the class Acidithiobacillia: deep-branching Proteobacteria living in extreme acidic conditions.</title>
        <authorList>
            <person name="Moya-Beltran A."/>
            <person name="Beard S."/>
            <person name="Rojas-Villalobos C."/>
            <person name="Issotta F."/>
            <person name="Gallardo Y."/>
            <person name="Ulloa R."/>
            <person name="Giaveno A."/>
            <person name="Degli Esposti M."/>
            <person name="Johnson D.B."/>
            <person name="Quatrini R."/>
        </authorList>
    </citation>
    <scope>NUCLEOTIDE SEQUENCE [LARGE SCALE GENOMIC DNA]</scope>
    <source>
        <strain evidence="12 13">RW2</strain>
    </source>
</reference>
<evidence type="ECO:0000313" key="13">
    <source>
        <dbReference type="Proteomes" id="UP000755654"/>
    </source>
</evidence>
<evidence type="ECO:0000256" key="5">
    <source>
        <dbReference type="ARBA" id="ARBA00023235"/>
    </source>
</evidence>
<gene>
    <name evidence="12" type="ORF">HAP95_13280</name>
</gene>
<protein>
    <recommendedName>
        <fullName evidence="7">DNA 3'-5' helicase</fullName>
        <ecNumber evidence="7">5.6.2.4</ecNumber>
    </recommendedName>
</protein>
<dbReference type="PANTHER" id="PTHR11070">
    <property type="entry name" value="UVRD / RECB / PCRA DNA HELICASE FAMILY MEMBER"/>
    <property type="match status" value="1"/>
</dbReference>
<evidence type="ECO:0000256" key="1">
    <source>
        <dbReference type="ARBA" id="ARBA00022741"/>
    </source>
</evidence>
<dbReference type="SUPFAM" id="SSF52540">
    <property type="entry name" value="P-loop containing nucleoside triphosphate hydrolases"/>
    <property type="match status" value="1"/>
</dbReference>
<dbReference type="InterPro" id="IPR000212">
    <property type="entry name" value="DNA_helicase_UvrD/REP"/>
</dbReference>
<keyword evidence="4 9" id="KW-0067">ATP-binding</keyword>
<feature type="domain" description="UvrD-like helicase ATP-binding" evidence="11">
    <location>
        <begin position="24"/>
        <end position="305"/>
    </location>
</feature>
<feature type="region of interest" description="Disordered" evidence="10">
    <location>
        <begin position="1"/>
        <end position="26"/>
    </location>
</feature>
<keyword evidence="13" id="KW-1185">Reference proteome</keyword>
<dbReference type="Proteomes" id="UP000755654">
    <property type="component" value="Unassembled WGS sequence"/>
</dbReference>
<evidence type="ECO:0000256" key="4">
    <source>
        <dbReference type="ARBA" id="ARBA00022840"/>
    </source>
</evidence>
<evidence type="ECO:0000313" key="12">
    <source>
        <dbReference type="EMBL" id="MBU2761106.1"/>
    </source>
</evidence>
<keyword evidence="5" id="KW-0413">Isomerase</keyword>